<dbReference type="PROSITE" id="PS51192">
    <property type="entry name" value="HELICASE_ATP_BIND_1"/>
    <property type="match status" value="1"/>
</dbReference>
<comment type="similarity">
    <text evidence="11">Belongs to the helicase family. PriA subfamily.</text>
</comment>
<dbReference type="InterPro" id="IPR027417">
    <property type="entry name" value="P-loop_NTPase"/>
</dbReference>
<dbReference type="PANTHER" id="PTHR30580:SF0">
    <property type="entry name" value="PRIMOSOMAL PROTEIN N"/>
    <property type="match status" value="1"/>
</dbReference>
<keyword evidence="6 11" id="KW-0347">Helicase</keyword>
<dbReference type="InterPro" id="IPR040498">
    <property type="entry name" value="PriA_CRR"/>
</dbReference>
<dbReference type="Pfam" id="PF18319">
    <property type="entry name" value="Zn_ribbon_PriA"/>
    <property type="match status" value="1"/>
</dbReference>
<feature type="binding site" evidence="11">
    <location>
        <position position="434"/>
    </location>
    <ligand>
        <name>Zn(2+)</name>
        <dbReference type="ChEBI" id="CHEBI:29105"/>
        <label>1</label>
    </ligand>
</feature>
<dbReference type="EC" id="5.6.2.4" evidence="11"/>
<comment type="caution">
    <text evidence="14">The sequence shown here is derived from an EMBL/GenBank/DDBJ whole genome shotgun (WGS) entry which is preliminary data.</text>
</comment>
<keyword evidence="1 11" id="KW-0639">Primosome</keyword>
<dbReference type="Pfam" id="PF17764">
    <property type="entry name" value="PriA_3primeBD"/>
    <property type="match status" value="1"/>
</dbReference>
<dbReference type="Proteomes" id="UP001596364">
    <property type="component" value="Unassembled WGS sequence"/>
</dbReference>
<evidence type="ECO:0000313" key="15">
    <source>
        <dbReference type="Proteomes" id="UP001596364"/>
    </source>
</evidence>
<keyword evidence="4 11" id="KW-0547">Nucleotide-binding</keyword>
<keyword evidence="7 11" id="KW-0862">Zinc</keyword>
<evidence type="ECO:0000256" key="3">
    <source>
        <dbReference type="ARBA" id="ARBA00022723"/>
    </source>
</evidence>
<keyword evidence="8 11" id="KW-0067">ATP-binding</keyword>
<feature type="binding site" evidence="11">
    <location>
        <position position="474"/>
    </location>
    <ligand>
        <name>Zn(2+)</name>
        <dbReference type="ChEBI" id="CHEBI:29105"/>
        <label>1</label>
    </ligand>
</feature>
<dbReference type="RefSeq" id="WP_131257946.1">
    <property type="nucleotide sequence ID" value="NZ_JBHSUS010000001.1"/>
</dbReference>
<evidence type="ECO:0000256" key="4">
    <source>
        <dbReference type="ARBA" id="ARBA00022741"/>
    </source>
</evidence>
<dbReference type="InterPro" id="IPR005259">
    <property type="entry name" value="PriA"/>
</dbReference>
<evidence type="ECO:0000259" key="13">
    <source>
        <dbReference type="PROSITE" id="PS51194"/>
    </source>
</evidence>
<protein>
    <recommendedName>
        <fullName evidence="11">Replication restart protein PriA</fullName>
    </recommendedName>
    <alternativeName>
        <fullName evidence="11">ATP-dependent DNA helicase PriA</fullName>
        <ecNumber evidence="11">5.6.2.4</ecNumber>
    </alternativeName>
    <alternativeName>
        <fullName evidence="11">DNA 3'-5' helicase PriA</fullName>
    </alternativeName>
</protein>
<evidence type="ECO:0000256" key="10">
    <source>
        <dbReference type="ARBA" id="ARBA00023235"/>
    </source>
</evidence>
<dbReference type="InterPro" id="IPR041236">
    <property type="entry name" value="PriA_C"/>
</dbReference>
<keyword evidence="15" id="KW-1185">Reference proteome</keyword>
<evidence type="ECO:0000256" key="5">
    <source>
        <dbReference type="ARBA" id="ARBA00022801"/>
    </source>
</evidence>
<feature type="domain" description="Helicase C-terminal" evidence="13">
    <location>
        <begin position="451"/>
        <end position="626"/>
    </location>
</feature>
<comment type="function">
    <text evidence="11">Initiates the restart of stalled replication forks, which reloads the replicative helicase on sites other than the origin of replication. Recognizes and binds to abandoned replication forks and remodels them to uncover a helicase loading site. Promotes assembly of the primosome at these replication forks.</text>
</comment>
<dbReference type="InterPro" id="IPR042115">
    <property type="entry name" value="PriA_3primeBD_sf"/>
</dbReference>
<dbReference type="SUPFAM" id="SSF52540">
    <property type="entry name" value="P-loop containing nucleoside triphosphate hydrolases"/>
    <property type="match status" value="2"/>
</dbReference>
<feature type="binding site" evidence="11">
    <location>
        <position position="464"/>
    </location>
    <ligand>
        <name>Zn(2+)</name>
        <dbReference type="ChEBI" id="CHEBI:29105"/>
        <label>2</label>
    </ligand>
</feature>
<dbReference type="InterPro" id="IPR041222">
    <property type="entry name" value="PriA_3primeBD"/>
</dbReference>
<reference evidence="15" key="1">
    <citation type="journal article" date="2019" name="Int. J. Syst. Evol. Microbiol.">
        <title>The Global Catalogue of Microorganisms (GCM) 10K type strain sequencing project: providing services to taxonomists for standard genome sequencing and annotation.</title>
        <authorList>
            <consortium name="The Broad Institute Genomics Platform"/>
            <consortium name="The Broad Institute Genome Sequencing Center for Infectious Disease"/>
            <person name="Wu L."/>
            <person name="Ma J."/>
        </authorList>
    </citation>
    <scope>NUCLEOTIDE SEQUENCE [LARGE SCALE GENOMIC DNA]</scope>
    <source>
        <strain evidence="15">CGMCC 1.16031</strain>
    </source>
</reference>
<dbReference type="InterPro" id="IPR014001">
    <property type="entry name" value="Helicase_ATP-bd"/>
</dbReference>
<name>A0ABW1XM83_9ALTE</name>
<evidence type="ECO:0000256" key="8">
    <source>
        <dbReference type="ARBA" id="ARBA00022840"/>
    </source>
</evidence>
<dbReference type="SMART" id="SM00487">
    <property type="entry name" value="DEXDc"/>
    <property type="match status" value="1"/>
</dbReference>
<feature type="binding site" evidence="11">
    <location>
        <position position="461"/>
    </location>
    <ligand>
        <name>Zn(2+)</name>
        <dbReference type="ChEBI" id="CHEBI:29105"/>
        <label>2</label>
    </ligand>
</feature>
<feature type="binding site" evidence="11">
    <location>
        <position position="443"/>
    </location>
    <ligand>
        <name>Zn(2+)</name>
        <dbReference type="ChEBI" id="CHEBI:29105"/>
        <label>2</label>
    </ligand>
</feature>
<dbReference type="NCBIfam" id="TIGR00595">
    <property type="entry name" value="priA"/>
    <property type="match status" value="1"/>
</dbReference>
<keyword evidence="10 11" id="KW-0413">Isomerase</keyword>
<dbReference type="Gene3D" id="3.40.1440.60">
    <property type="entry name" value="PriA, 3(prime) DNA-binding domain"/>
    <property type="match status" value="1"/>
</dbReference>
<evidence type="ECO:0000256" key="11">
    <source>
        <dbReference type="HAMAP-Rule" id="MF_00983"/>
    </source>
</evidence>
<keyword evidence="5 11" id="KW-0378">Hydrolase</keyword>
<evidence type="ECO:0000256" key="6">
    <source>
        <dbReference type="ARBA" id="ARBA00022806"/>
    </source>
</evidence>
<evidence type="ECO:0000256" key="9">
    <source>
        <dbReference type="ARBA" id="ARBA00023125"/>
    </source>
</evidence>
<dbReference type="InterPro" id="IPR011545">
    <property type="entry name" value="DEAD/DEAH_box_helicase_dom"/>
</dbReference>
<keyword evidence="9 11" id="KW-0238">DNA-binding</keyword>
<comment type="catalytic activity">
    <reaction evidence="11">
        <text>ATP + H2O = ADP + phosphate + H(+)</text>
        <dbReference type="Rhea" id="RHEA:13065"/>
        <dbReference type="ChEBI" id="CHEBI:15377"/>
        <dbReference type="ChEBI" id="CHEBI:15378"/>
        <dbReference type="ChEBI" id="CHEBI:30616"/>
        <dbReference type="ChEBI" id="CHEBI:43474"/>
        <dbReference type="ChEBI" id="CHEBI:456216"/>
        <dbReference type="EC" id="5.6.2.4"/>
    </reaction>
</comment>
<feature type="binding site" evidence="11">
    <location>
        <position position="446"/>
    </location>
    <ligand>
        <name>Zn(2+)</name>
        <dbReference type="ChEBI" id="CHEBI:29105"/>
        <label>2</label>
    </ligand>
</feature>
<feature type="binding site" evidence="11">
    <location>
        <position position="477"/>
    </location>
    <ligand>
        <name>Zn(2+)</name>
        <dbReference type="ChEBI" id="CHEBI:29105"/>
        <label>1</label>
    </ligand>
</feature>
<dbReference type="NCBIfam" id="NF004065">
    <property type="entry name" value="PRK05580.1-1"/>
    <property type="match status" value="1"/>
</dbReference>
<feature type="domain" description="Helicase ATP-binding" evidence="12">
    <location>
        <begin position="209"/>
        <end position="375"/>
    </location>
</feature>
<organism evidence="14 15">
    <name type="scientific">Pseudobowmanella zhangzhouensis</name>
    <dbReference type="NCBI Taxonomy" id="1537679"/>
    <lineage>
        <taxon>Bacteria</taxon>
        <taxon>Pseudomonadati</taxon>
        <taxon>Pseudomonadota</taxon>
        <taxon>Gammaproteobacteria</taxon>
        <taxon>Alteromonadales</taxon>
        <taxon>Alteromonadaceae</taxon>
    </lineage>
</organism>
<gene>
    <name evidence="11 14" type="primary">priA</name>
    <name evidence="14" type="ORF">ACFP85_14125</name>
</gene>
<dbReference type="SMART" id="SM00490">
    <property type="entry name" value="HELICc"/>
    <property type="match status" value="1"/>
</dbReference>
<dbReference type="HAMAP" id="MF_00983">
    <property type="entry name" value="PriA"/>
    <property type="match status" value="1"/>
</dbReference>
<evidence type="ECO:0000259" key="12">
    <source>
        <dbReference type="PROSITE" id="PS51192"/>
    </source>
</evidence>
<comment type="subunit">
    <text evidence="11">Component of the replication restart primosome.</text>
</comment>
<dbReference type="PANTHER" id="PTHR30580">
    <property type="entry name" value="PRIMOSOMAL PROTEIN N"/>
    <property type="match status" value="1"/>
</dbReference>
<keyword evidence="2 11" id="KW-0235">DNA replication</keyword>
<dbReference type="Pfam" id="PF18074">
    <property type="entry name" value="PriA_C"/>
    <property type="match status" value="1"/>
</dbReference>
<feature type="binding site" evidence="11">
    <location>
        <position position="437"/>
    </location>
    <ligand>
        <name>Zn(2+)</name>
        <dbReference type="ChEBI" id="CHEBI:29105"/>
        <label>1</label>
    </ligand>
</feature>
<dbReference type="InterPro" id="IPR001650">
    <property type="entry name" value="Helicase_C-like"/>
</dbReference>
<dbReference type="EMBL" id="JBHSUS010000001">
    <property type="protein sequence ID" value="MFC6441286.1"/>
    <property type="molecule type" value="Genomic_DNA"/>
</dbReference>
<dbReference type="CDD" id="cd17929">
    <property type="entry name" value="DEXHc_priA"/>
    <property type="match status" value="1"/>
</dbReference>
<comment type="cofactor">
    <cofactor evidence="11">
        <name>Zn(2+)</name>
        <dbReference type="ChEBI" id="CHEBI:29105"/>
    </cofactor>
    <text evidence="11">Binds 2 zinc ions per subunit.</text>
</comment>
<accession>A0ABW1XM83</accession>
<comment type="catalytic activity">
    <reaction evidence="11">
        <text>Couples ATP hydrolysis with the unwinding of duplex DNA by translocating in the 3'-5' direction.</text>
        <dbReference type="EC" id="5.6.2.4"/>
    </reaction>
</comment>
<sequence>MSHLIAEIAVPVPMRRSFDYIVEQSVVEGARVWVTFGRRKVVGIVLATKSHSDVDEARLKPIDAVIDTHSVFDTDLFTLLRWASQYYQHPIGEVLHSALPVRLRDGESAEAPPLEYLRHCVDLTDFDWQKLKRAPRQKVLLEWLATGQRPASEVRQSFSQSCIDGLLKHQFIEQFEAYPESQQHWWQGLSVADKPTPNLEQSLAITALVAMHNQFGIALLEGITGSGKTEVYLQSIEPLLTAGQQVLILVPEIGLTPQTVARFANRFNVPVEMLHSGMTDKERLSVWRRSNEGEVGIVIGTRSAIFTPFKRLGMIVVDEEHDNSFKQQEGFRYHARDLAAIRARQLNIPVLLGSATPSLETLHNAISGKYRHLVLQARAGNANVASQHLLDIRDQPILFGIASGMVERMRAHLTQGNQVMVFLNRRGYAPSLQCHHCGAVESCQRCDRPYTLHRFSNRLHCHHCGDQQFVPHSCGSCHAHNMITQGVGTEQLEQGLSELFPEYTVMRIDSDNMRSKVRLHQTLEDINSGKCQILVGTQILAKGHHFPRVTLVVIVDVDGALFSADFRAAENLSQLITQVAGRAGRAEHPGEMWLQTHQPGHPLLQDLLLNGYGHFARLTLDERKAAGLPPFSCQALLRCEAHDQEQAYEFLRQARDCFASSQVELLGPIPAPLEKRQGRFRMQLLVQSPQRAVLQKQLFTALPSIESLSLANRVRWSVDVDPQDFS</sequence>
<evidence type="ECO:0000256" key="1">
    <source>
        <dbReference type="ARBA" id="ARBA00022515"/>
    </source>
</evidence>
<dbReference type="Gene3D" id="3.40.50.300">
    <property type="entry name" value="P-loop containing nucleotide triphosphate hydrolases"/>
    <property type="match status" value="2"/>
</dbReference>
<dbReference type="Pfam" id="PF00271">
    <property type="entry name" value="Helicase_C"/>
    <property type="match status" value="1"/>
</dbReference>
<dbReference type="PROSITE" id="PS51194">
    <property type="entry name" value="HELICASE_CTER"/>
    <property type="match status" value="1"/>
</dbReference>
<evidence type="ECO:0000313" key="14">
    <source>
        <dbReference type="EMBL" id="MFC6441286.1"/>
    </source>
</evidence>
<dbReference type="Pfam" id="PF00270">
    <property type="entry name" value="DEAD"/>
    <property type="match status" value="1"/>
</dbReference>
<dbReference type="GO" id="GO:0016787">
    <property type="term" value="F:hydrolase activity"/>
    <property type="evidence" value="ECO:0007669"/>
    <property type="project" value="UniProtKB-KW"/>
</dbReference>
<evidence type="ECO:0000256" key="7">
    <source>
        <dbReference type="ARBA" id="ARBA00022833"/>
    </source>
</evidence>
<evidence type="ECO:0000256" key="2">
    <source>
        <dbReference type="ARBA" id="ARBA00022705"/>
    </source>
</evidence>
<dbReference type="NCBIfam" id="NF004067">
    <property type="entry name" value="PRK05580.1-4"/>
    <property type="match status" value="1"/>
</dbReference>
<keyword evidence="3 11" id="KW-0479">Metal-binding</keyword>
<proteinExistence type="inferred from homology"/>